<proteinExistence type="inferred from homology"/>
<accession>A0A2A2GE98</accession>
<dbReference type="Gene3D" id="1.10.443.10">
    <property type="entry name" value="Intergrase catalytic core"/>
    <property type="match status" value="1"/>
</dbReference>
<dbReference type="Pfam" id="PF17293">
    <property type="entry name" value="Arm-DNA-bind_5"/>
    <property type="match status" value="1"/>
</dbReference>
<dbReference type="Proteomes" id="UP000218831">
    <property type="component" value="Unassembled WGS sequence"/>
</dbReference>
<dbReference type="RefSeq" id="WP_095605325.1">
    <property type="nucleotide sequence ID" value="NZ_NSKE01000002.1"/>
</dbReference>
<evidence type="ECO:0000313" key="5">
    <source>
        <dbReference type="EMBL" id="PAU95199.1"/>
    </source>
</evidence>
<evidence type="ECO:0000313" key="6">
    <source>
        <dbReference type="Proteomes" id="UP000218831"/>
    </source>
</evidence>
<dbReference type="AlphaFoldDB" id="A0A2A2GE98"/>
<dbReference type="EMBL" id="NSKE01000002">
    <property type="protein sequence ID" value="PAU95199.1"/>
    <property type="molecule type" value="Genomic_DNA"/>
</dbReference>
<feature type="domain" description="Tyr recombinase" evidence="4">
    <location>
        <begin position="201"/>
        <end position="395"/>
    </location>
</feature>
<dbReference type="GO" id="GO:0006310">
    <property type="term" value="P:DNA recombination"/>
    <property type="evidence" value="ECO:0007669"/>
    <property type="project" value="UniProtKB-KW"/>
</dbReference>
<evidence type="ECO:0000256" key="2">
    <source>
        <dbReference type="ARBA" id="ARBA00023125"/>
    </source>
</evidence>
<dbReference type="InterPro" id="IPR010998">
    <property type="entry name" value="Integrase_recombinase_N"/>
</dbReference>
<evidence type="ECO:0000256" key="3">
    <source>
        <dbReference type="ARBA" id="ARBA00023172"/>
    </source>
</evidence>
<dbReference type="PANTHER" id="PTHR30349:SF64">
    <property type="entry name" value="PROPHAGE INTEGRASE INTD-RELATED"/>
    <property type="match status" value="1"/>
</dbReference>
<dbReference type="InterPro" id="IPR035386">
    <property type="entry name" value="Arm-DNA-bind_5"/>
</dbReference>
<dbReference type="Gene3D" id="1.10.150.130">
    <property type="match status" value="1"/>
</dbReference>
<gene>
    <name evidence="5" type="ORF">CK503_03090</name>
</gene>
<dbReference type="InterPro" id="IPR002104">
    <property type="entry name" value="Integrase_catalytic"/>
</dbReference>
<name>A0A2A2GE98_9BACT</name>
<dbReference type="PROSITE" id="PS51898">
    <property type="entry name" value="TYR_RECOMBINASE"/>
    <property type="match status" value="1"/>
</dbReference>
<dbReference type="GO" id="GO:0015074">
    <property type="term" value="P:DNA integration"/>
    <property type="evidence" value="ECO:0007669"/>
    <property type="project" value="InterPro"/>
</dbReference>
<dbReference type="InterPro" id="IPR025269">
    <property type="entry name" value="SAM-like_dom"/>
</dbReference>
<dbReference type="Pfam" id="PF13102">
    <property type="entry name" value="Phage_int_SAM_5"/>
    <property type="match status" value="1"/>
</dbReference>
<comment type="similarity">
    <text evidence="1">Belongs to the 'phage' integrase family.</text>
</comment>
<dbReference type="PANTHER" id="PTHR30349">
    <property type="entry name" value="PHAGE INTEGRASE-RELATED"/>
    <property type="match status" value="1"/>
</dbReference>
<dbReference type="Pfam" id="PF00589">
    <property type="entry name" value="Phage_integrase"/>
    <property type="match status" value="1"/>
</dbReference>
<dbReference type="InterPro" id="IPR011010">
    <property type="entry name" value="DNA_brk_join_enz"/>
</dbReference>
<dbReference type="OrthoDB" id="892893at2"/>
<keyword evidence="6" id="KW-1185">Reference proteome</keyword>
<sequence length="399" mass="47425">MTTFKFILWKYRKKNNGEVPIYLRITKNRNPRYVSTGISILPRHWNESKERVRATHSKWEVYNNKLDEFITDARVKANELKYEGEESSKSIKKKIKGIDSPKFIDYTRELLPTFGYWKKRKYKVLINKLEAFHGPDLRFNDIDTRFLRKFELWLEEVKENAQNTRSKELGKIRAVLNTAIQDKIIKHDDNPFLLGYKLKWEKPDVTKMDWDEVKAFKNVDLEPWSLKWIYQQAFLFAMYNDGMRFQDVCNCRWEYIHEGTLKYRMLKNSKVKVLELPKPSLKILEKLKEKPNGKFVFPILEANVKYDKITIREAIDSANKVANEQLKNIASEAELRPHLQKHLTTHVAVHTFTHLADEQGWSLTEIQEARKHSNIQTTRDYIGRINGDRLTKKRSELFG</sequence>
<protein>
    <recommendedName>
        <fullName evidence="4">Tyr recombinase domain-containing protein</fullName>
    </recommendedName>
</protein>
<dbReference type="SUPFAM" id="SSF56349">
    <property type="entry name" value="DNA breaking-rejoining enzymes"/>
    <property type="match status" value="1"/>
</dbReference>
<evidence type="ECO:0000259" key="4">
    <source>
        <dbReference type="PROSITE" id="PS51898"/>
    </source>
</evidence>
<dbReference type="InterPro" id="IPR013762">
    <property type="entry name" value="Integrase-like_cat_sf"/>
</dbReference>
<evidence type="ECO:0000256" key="1">
    <source>
        <dbReference type="ARBA" id="ARBA00008857"/>
    </source>
</evidence>
<reference evidence="5 6" key="1">
    <citation type="submission" date="2017-08" db="EMBL/GenBank/DDBJ databases">
        <title>Aliifodinibius alkalisoli sp. nov., isolated from saline alkaline soil.</title>
        <authorList>
            <person name="Liu D."/>
            <person name="Zhang G."/>
        </authorList>
    </citation>
    <scope>NUCLEOTIDE SEQUENCE [LARGE SCALE GENOMIC DNA]</scope>
    <source>
        <strain evidence="5 6">WN023</strain>
    </source>
</reference>
<comment type="caution">
    <text evidence="5">The sequence shown here is derived from an EMBL/GenBank/DDBJ whole genome shotgun (WGS) entry which is preliminary data.</text>
</comment>
<keyword evidence="2" id="KW-0238">DNA-binding</keyword>
<dbReference type="InterPro" id="IPR050090">
    <property type="entry name" value="Tyrosine_recombinase_XerCD"/>
</dbReference>
<dbReference type="GO" id="GO:0003677">
    <property type="term" value="F:DNA binding"/>
    <property type="evidence" value="ECO:0007669"/>
    <property type="project" value="UniProtKB-KW"/>
</dbReference>
<organism evidence="5 6">
    <name type="scientific">Fodinibius salipaludis</name>
    <dbReference type="NCBI Taxonomy" id="2032627"/>
    <lineage>
        <taxon>Bacteria</taxon>
        <taxon>Pseudomonadati</taxon>
        <taxon>Balneolota</taxon>
        <taxon>Balneolia</taxon>
        <taxon>Balneolales</taxon>
        <taxon>Balneolaceae</taxon>
        <taxon>Fodinibius</taxon>
    </lineage>
</organism>
<keyword evidence="3" id="KW-0233">DNA recombination</keyword>